<feature type="region of interest" description="Disordered" evidence="1">
    <location>
        <begin position="1"/>
        <end position="64"/>
    </location>
</feature>
<feature type="compositionally biased region" description="Low complexity" evidence="1">
    <location>
        <begin position="132"/>
        <end position="146"/>
    </location>
</feature>
<feature type="region of interest" description="Disordered" evidence="1">
    <location>
        <begin position="322"/>
        <end position="344"/>
    </location>
</feature>
<evidence type="ECO:0000313" key="2">
    <source>
        <dbReference type="EMBL" id="CEJ84290.1"/>
    </source>
</evidence>
<feature type="compositionally biased region" description="Pro residues" evidence="1">
    <location>
        <begin position="244"/>
        <end position="260"/>
    </location>
</feature>
<evidence type="ECO:0000256" key="1">
    <source>
        <dbReference type="SAM" id="MobiDB-lite"/>
    </source>
</evidence>
<proteinExistence type="predicted"/>
<dbReference type="AlphaFoldDB" id="A0A0A1SYH0"/>
<protein>
    <recommendedName>
        <fullName evidence="4">Glutamine repeat protein-1</fullName>
    </recommendedName>
</protein>
<reference evidence="2 3" key="1">
    <citation type="journal article" date="2015" name="Genome Announc.">
        <title>Draft Genome Sequence and Gene Annotation of the Entomopathogenic Fungus Verticillium hemipterigenum.</title>
        <authorList>
            <person name="Horn F."/>
            <person name="Habel A."/>
            <person name="Scharf D.H."/>
            <person name="Dworschak J."/>
            <person name="Brakhage A.A."/>
            <person name="Guthke R."/>
            <person name="Hertweck C."/>
            <person name="Linde J."/>
        </authorList>
    </citation>
    <scope>NUCLEOTIDE SEQUENCE [LARGE SCALE GENOMIC DNA]</scope>
</reference>
<gene>
    <name evidence="2" type="ORF">VHEMI03435</name>
</gene>
<dbReference type="STRING" id="1531966.A0A0A1SYH0"/>
<feature type="compositionally biased region" description="Low complexity" evidence="1">
    <location>
        <begin position="11"/>
        <end position="57"/>
    </location>
</feature>
<evidence type="ECO:0008006" key="4">
    <source>
        <dbReference type="Google" id="ProtNLM"/>
    </source>
</evidence>
<sequence>MFNGGYAFNNGGQQFNPAAAQQQGGQPNTQQQQQQQQMMFNQQQQQQQQFAGMAPQGAFPPGANPQMMHGQPGMMQNPGMGNMPPNGQMQGYPQQFAAQYGQVLQSSGQPNFAPNNFMMAAGGMQGFPMNPQGMTPQQAQMMQQRLQQQQAAQAQLQAQQQQQQQHQQQQQQQHPGQHQQGHPQQQQQQQPPTPQQMQQMQQAQQQQQQGNHPMMQAGTPQRPPSAAQGTPNPMQTPQAQFSPTQPPPQLQTPGNQPQPGPGGVGTPQTPGFPGSQGPGSASTPTAPMSPGSEAREKERFALLLDINQELLYESILLQMTQQELKKEKAAANGTAGDKKPAEEEGQFQQDYFHCMKRLQANLAYMAAMADRKPDAKVPPSPAFLSAPPLNMTLRPRAQPSTAEGSDVKVDPIADREERDKTIKDLYSRLQAAFPGLDPKKEPPYRMPPTGKVANAMGVQGSPAPQKTPQLPNAPMPSN</sequence>
<feature type="region of interest" description="Disordered" evidence="1">
    <location>
        <begin position="157"/>
        <end position="296"/>
    </location>
</feature>
<name>A0A0A1SYH0_9HYPO</name>
<feature type="region of interest" description="Disordered" evidence="1">
    <location>
        <begin position="127"/>
        <end position="146"/>
    </location>
</feature>
<accession>A0A0A1SYH0</accession>
<dbReference type="HOGENOM" id="CLU_033652_0_0_1"/>
<feature type="region of interest" description="Disordered" evidence="1">
    <location>
        <begin position="433"/>
        <end position="478"/>
    </location>
</feature>
<dbReference type="EMBL" id="CDHN01000002">
    <property type="protein sequence ID" value="CEJ84290.1"/>
    <property type="molecule type" value="Genomic_DNA"/>
</dbReference>
<organism evidence="2 3">
    <name type="scientific">[Torrubiella] hemipterigena</name>
    <dbReference type="NCBI Taxonomy" id="1531966"/>
    <lineage>
        <taxon>Eukaryota</taxon>
        <taxon>Fungi</taxon>
        <taxon>Dikarya</taxon>
        <taxon>Ascomycota</taxon>
        <taxon>Pezizomycotina</taxon>
        <taxon>Sordariomycetes</taxon>
        <taxon>Hypocreomycetidae</taxon>
        <taxon>Hypocreales</taxon>
        <taxon>Clavicipitaceae</taxon>
        <taxon>Clavicipitaceae incertae sedis</taxon>
        <taxon>'Torrubiella' clade</taxon>
    </lineage>
</organism>
<feature type="region of interest" description="Disordered" evidence="1">
    <location>
        <begin position="372"/>
        <end position="420"/>
    </location>
</feature>
<dbReference type="Proteomes" id="UP000039046">
    <property type="component" value="Unassembled WGS sequence"/>
</dbReference>
<feature type="compositionally biased region" description="Basic and acidic residues" evidence="1">
    <location>
        <begin position="405"/>
        <end position="420"/>
    </location>
</feature>
<feature type="compositionally biased region" description="Polar residues" evidence="1">
    <location>
        <begin position="227"/>
        <end position="242"/>
    </location>
</feature>
<feature type="compositionally biased region" description="Low complexity" evidence="1">
    <location>
        <begin position="157"/>
        <end position="217"/>
    </location>
</feature>
<evidence type="ECO:0000313" key="3">
    <source>
        <dbReference type="Proteomes" id="UP000039046"/>
    </source>
</evidence>
<dbReference type="OrthoDB" id="2530523at2759"/>
<keyword evidence="3" id="KW-1185">Reference proteome</keyword>